<gene>
    <name evidence="7" type="ORF">GYN21_05315</name>
</gene>
<evidence type="ECO:0000256" key="4">
    <source>
        <dbReference type="SAM" id="MobiDB-lite"/>
    </source>
</evidence>
<comment type="caution">
    <text evidence="7">The sequence shown here is derived from an EMBL/GenBank/DDBJ whole genome shotgun (WGS) entry which is preliminary data.</text>
</comment>
<dbReference type="SMART" id="SM00257">
    <property type="entry name" value="LysM"/>
    <property type="match status" value="3"/>
</dbReference>
<dbReference type="Pfam" id="PF01476">
    <property type="entry name" value="LysM"/>
    <property type="match status" value="3"/>
</dbReference>
<keyword evidence="8" id="KW-1185">Reference proteome</keyword>
<dbReference type="InterPro" id="IPR038765">
    <property type="entry name" value="Papain-like_cys_pep_sf"/>
</dbReference>
<keyword evidence="3" id="KW-0961">Cell wall biogenesis/degradation</keyword>
<keyword evidence="2" id="KW-0378">Hydrolase</keyword>
<dbReference type="Gene3D" id="3.10.350.10">
    <property type="entry name" value="LysM domain"/>
    <property type="match status" value="3"/>
</dbReference>
<evidence type="ECO:0000259" key="6">
    <source>
        <dbReference type="PROSITE" id="PS51782"/>
    </source>
</evidence>
<evidence type="ECO:0000259" key="5">
    <source>
        <dbReference type="PROSITE" id="PS50911"/>
    </source>
</evidence>
<dbReference type="InterPro" id="IPR007921">
    <property type="entry name" value="CHAP_dom"/>
</dbReference>
<sequence length="535" mass="56448">MGKHDQPSLIYTKKNAVKLALSTGTIAGAFALTTVTASADTYIVKAGDTLSGIAAKYDTSVSALSKLNNIQNIHHISINQKIETSQAVQVEPSKPAEQAATVNSESTVPTEASQASVNTATPAVTYVVKAGDTLGAISSKQGVSVAEIVKQSNLQDANLIYVGQTLLIKPEVKAKPRIVPKVIPAVTYKVKAGESLWQIANAEKVTIAEIVNHSGIHNANLIYVGQELIIKPAVTIYVGGALSISASDLAKQAGLSETAAQNAIDIANHLMGQEGFTVQGAAGTLAVAQRESGFNPEAINPSGGVAGIFQWSGWSNNINGNRWGRASEKTLSMPVQLELVSTELNSNFKNVKTLVGNATDPKQASLDWTVYYEGVALSDPQTKEKALLANAEKWYDLLKDHVTGTEADAVDVPFDVTKGAYSSTGNTYASGQCTWYVKDIFKARMGDYWGNAKDWAASAKREGVPVDHNPISNQTIAVFQPGSAGADATYGHVAVVIGVNGDSITIKEMNGAAGIGKTNTRVIPKSAATYIHMTY</sequence>
<keyword evidence="1" id="KW-0732">Signal</keyword>
<evidence type="ECO:0000256" key="3">
    <source>
        <dbReference type="ARBA" id="ARBA00023316"/>
    </source>
</evidence>
<reference evidence="7 8" key="1">
    <citation type="journal article" date="2022" name="Microbiol. Res.">
        <title>Comparative genome analysis, predicted lifestyle and antimicrobial strategies of Lactococcus carnosus and Lactococcus paracarnosus isolated from meat.</title>
        <authorList>
            <person name="Werum V."/>
            <person name="Ehrmann M."/>
            <person name="Vogel R."/>
            <person name="Hilgarth M."/>
        </authorList>
    </citation>
    <scope>NUCLEOTIDE SEQUENCE [LARGE SCALE GENOMIC DNA]</scope>
    <source>
        <strain evidence="7 8">TMW22177</strain>
    </source>
</reference>
<dbReference type="PANTHER" id="PTHR33734">
    <property type="entry name" value="LYSM DOMAIN-CONTAINING GPI-ANCHORED PROTEIN 2"/>
    <property type="match status" value="1"/>
</dbReference>
<accession>A0ABT0ASG0</accession>
<dbReference type="Gene3D" id="1.10.530.10">
    <property type="match status" value="1"/>
</dbReference>
<dbReference type="InterPro" id="IPR023346">
    <property type="entry name" value="Lysozyme-like_dom_sf"/>
</dbReference>
<dbReference type="Pfam" id="PF05257">
    <property type="entry name" value="CHAP"/>
    <property type="match status" value="1"/>
</dbReference>
<evidence type="ECO:0000256" key="2">
    <source>
        <dbReference type="ARBA" id="ARBA00022801"/>
    </source>
</evidence>
<feature type="domain" description="LysM" evidence="6">
    <location>
        <begin position="186"/>
        <end position="230"/>
    </location>
</feature>
<proteinExistence type="predicted"/>
<dbReference type="SUPFAM" id="SSF54001">
    <property type="entry name" value="Cysteine proteinases"/>
    <property type="match status" value="1"/>
</dbReference>
<feature type="domain" description="LysM" evidence="6">
    <location>
        <begin position="124"/>
        <end position="168"/>
    </location>
</feature>
<dbReference type="SUPFAM" id="SSF53955">
    <property type="entry name" value="Lysozyme-like"/>
    <property type="match status" value="1"/>
</dbReference>
<dbReference type="Proteomes" id="UP001522450">
    <property type="component" value="Unassembled WGS sequence"/>
</dbReference>
<evidence type="ECO:0000313" key="7">
    <source>
        <dbReference type="EMBL" id="MCJ1989637.1"/>
    </source>
</evidence>
<protein>
    <submittedName>
        <fullName evidence="7">LysM peptidoglycan-binding domain-containing protein</fullName>
    </submittedName>
</protein>
<dbReference type="Gene3D" id="3.90.1720.10">
    <property type="entry name" value="endopeptidase domain like (from Nostoc punctiforme)"/>
    <property type="match status" value="1"/>
</dbReference>
<dbReference type="PROSITE" id="PS51782">
    <property type="entry name" value="LYSM"/>
    <property type="match status" value="3"/>
</dbReference>
<dbReference type="EMBL" id="JAAECS010000004">
    <property type="protein sequence ID" value="MCJ1989637.1"/>
    <property type="molecule type" value="Genomic_DNA"/>
</dbReference>
<feature type="compositionally biased region" description="Polar residues" evidence="4">
    <location>
        <begin position="100"/>
        <end position="114"/>
    </location>
</feature>
<feature type="region of interest" description="Disordered" evidence="4">
    <location>
        <begin position="94"/>
        <end position="114"/>
    </location>
</feature>
<dbReference type="InterPro" id="IPR036779">
    <property type="entry name" value="LysM_dom_sf"/>
</dbReference>
<organism evidence="7 8">
    <name type="scientific">Pseudolactococcus carnosus</name>
    <dbReference type="NCBI Taxonomy" id="2749961"/>
    <lineage>
        <taxon>Bacteria</taxon>
        <taxon>Bacillati</taxon>
        <taxon>Bacillota</taxon>
        <taxon>Bacilli</taxon>
        <taxon>Lactobacillales</taxon>
        <taxon>Streptococcaceae</taxon>
        <taxon>Pseudolactococcus</taxon>
    </lineage>
</organism>
<name>A0ABT0ASG0_9LACT</name>
<dbReference type="PROSITE" id="PS50911">
    <property type="entry name" value="CHAP"/>
    <property type="match status" value="1"/>
</dbReference>
<evidence type="ECO:0000256" key="1">
    <source>
        <dbReference type="ARBA" id="ARBA00022729"/>
    </source>
</evidence>
<evidence type="ECO:0000313" key="8">
    <source>
        <dbReference type="Proteomes" id="UP001522450"/>
    </source>
</evidence>
<dbReference type="Pfam" id="PF18013">
    <property type="entry name" value="Phage_lysozyme2"/>
    <property type="match status" value="1"/>
</dbReference>
<dbReference type="RefSeq" id="WP_244034521.1">
    <property type="nucleotide sequence ID" value="NZ_JAAECS010000004.1"/>
</dbReference>
<dbReference type="InterPro" id="IPR041219">
    <property type="entry name" value="Phage_lysozyme2"/>
</dbReference>
<dbReference type="PANTHER" id="PTHR33734:SF22">
    <property type="entry name" value="MEMBRANE-BOUND LYTIC MUREIN TRANSGLYCOSYLASE D"/>
    <property type="match status" value="1"/>
</dbReference>
<dbReference type="SUPFAM" id="SSF54106">
    <property type="entry name" value="LysM domain"/>
    <property type="match status" value="3"/>
</dbReference>
<dbReference type="CDD" id="cd00118">
    <property type="entry name" value="LysM"/>
    <property type="match status" value="3"/>
</dbReference>
<dbReference type="InterPro" id="IPR018392">
    <property type="entry name" value="LysM"/>
</dbReference>
<feature type="domain" description="LysM" evidence="6">
    <location>
        <begin position="40"/>
        <end position="84"/>
    </location>
</feature>
<feature type="domain" description="Peptidase C51" evidence="5">
    <location>
        <begin position="408"/>
        <end position="532"/>
    </location>
</feature>